<keyword evidence="1" id="KW-0812">Transmembrane</keyword>
<name>A0ABN2WGQ5_9MICO</name>
<dbReference type="PANTHER" id="PTHR37309:SF1">
    <property type="entry name" value="SLR0284 PROTEIN"/>
    <property type="match status" value="1"/>
</dbReference>
<accession>A0ABN2WGQ5</accession>
<protein>
    <submittedName>
        <fullName evidence="2">Phage holin family protein</fullName>
    </submittedName>
</protein>
<dbReference type="InterPro" id="IPR007165">
    <property type="entry name" value="Phage_holin_4_2"/>
</dbReference>
<comment type="caution">
    <text evidence="2">The sequence shown here is derived from an EMBL/GenBank/DDBJ whole genome shotgun (WGS) entry which is preliminary data.</text>
</comment>
<reference evidence="2 3" key="1">
    <citation type="journal article" date="2019" name="Int. J. Syst. Evol. Microbiol.">
        <title>The Global Catalogue of Microorganisms (GCM) 10K type strain sequencing project: providing services to taxonomists for standard genome sequencing and annotation.</title>
        <authorList>
            <consortium name="The Broad Institute Genomics Platform"/>
            <consortium name="The Broad Institute Genome Sequencing Center for Infectious Disease"/>
            <person name="Wu L."/>
            <person name="Ma J."/>
        </authorList>
    </citation>
    <scope>NUCLEOTIDE SEQUENCE [LARGE SCALE GENOMIC DNA]</scope>
    <source>
        <strain evidence="2 3">JCM 15900</strain>
    </source>
</reference>
<keyword evidence="3" id="KW-1185">Reference proteome</keyword>
<evidence type="ECO:0000313" key="2">
    <source>
        <dbReference type="EMBL" id="GAA2090392.1"/>
    </source>
</evidence>
<dbReference type="EMBL" id="BAAAPZ010000002">
    <property type="protein sequence ID" value="GAA2090392.1"/>
    <property type="molecule type" value="Genomic_DNA"/>
</dbReference>
<dbReference type="RefSeq" id="WP_291795307.1">
    <property type="nucleotide sequence ID" value="NZ_BAAAPZ010000002.1"/>
</dbReference>
<keyword evidence="1" id="KW-1133">Transmembrane helix</keyword>
<keyword evidence="1" id="KW-0472">Membrane</keyword>
<dbReference type="PANTHER" id="PTHR37309">
    <property type="entry name" value="SLR0284 PROTEIN"/>
    <property type="match status" value="1"/>
</dbReference>
<proteinExistence type="predicted"/>
<dbReference type="Proteomes" id="UP001500984">
    <property type="component" value="Unassembled WGS sequence"/>
</dbReference>
<organism evidence="2 3">
    <name type="scientific">Brevibacterium salitolerans</name>
    <dbReference type="NCBI Taxonomy" id="1403566"/>
    <lineage>
        <taxon>Bacteria</taxon>
        <taxon>Bacillati</taxon>
        <taxon>Actinomycetota</taxon>
        <taxon>Actinomycetes</taxon>
        <taxon>Micrococcales</taxon>
        <taxon>Brevibacteriaceae</taxon>
        <taxon>Brevibacterium</taxon>
    </lineage>
</organism>
<evidence type="ECO:0000256" key="1">
    <source>
        <dbReference type="SAM" id="Phobius"/>
    </source>
</evidence>
<feature type="transmembrane region" description="Helical" evidence="1">
    <location>
        <begin position="43"/>
        <end position="60"/>
    </location>
</feature>
<evidence type="ECO:0000313" key="3">
    <source>
        <dbReference type="Proteomes" id="UP001500984"/>
    </source>
</evidence>
<dbReference type="Pfam" id="PF04020">
    <property type="entry name" value="Phage_holin_4_2"/>
    <property type="match status" value="1"/>
</dbReference>
<feature type="transmembrane region" description="Helical" evidence="1">
    <location>
        <begin position="107"/>
        <end position="129"/>
    </location>
</feature>
<gene>
    <name evidence="2" type="ORF">GCM10009823_06800</name>
</gene>
<sequence length="137" mass="14338">MGFLIRTIVNALALAAAVWLLPGMDITGSTALADSVGERPAAVIAYLVVAIVFGLVNALVRPLVAFVSAPITCLTLGLFAIVVNALMITLTAWLSGFTPFVLEVEDFFWTAVLAAVVVAIVSAVLGRILPDADRARD</sequence>
<feature type="transmembrane region" description="Helical" evidence="1">
    <location>
        <begin position="72"/>
        <end position="95"/>
    </location>
</feature>